<dbReference type="PANTHER" id="PTHR42830:SF2">
    <property type="entry name" value="OSMC_OHR FAMILY PROTEIN"/>
    <property type="match status" value="1"/>
</dbReference>
<dbReference type="Pfam" id="PF02566">
    <property type="entry name" value="OsmC"/>
    <property type="match status" value="1"/>
</dbReference>
<dbReference type="Proteomes" id="UP001500185">
    <property type="component" value="Unassembled WGS sequence"/>
</dbReference>
<accession>A0ABP3VLK2</accession>
<sequence>MTEHIYNVDIEWLHTRKGKMYSPELHNAKENIANAMEVAPPTQFSGGIPYTWTPEHLFTSAVSSCLMTTFLAIAEYSKLDFVSFNCKSKGILDKVDGRPMMSEIQLYPEVIVSDESFIEKAEKVLWKAKKACLISNSVKSEITIHPTVTVQS</sequence>
<dbReference type="InterPro" id="IPR015946">
    <property type="entry name" value="KH_dom-like_a/b"/>
</dbReference>
<evidence type="ECO:0008006" key="3">
    <source>
        <dbReference type="Google" id="ProtNLM"/>
    </source>
</evidence>
<evidence type="ECO:0000313" key="1">
    <source>
        <dbReference type="EMBL" id="GAA0763049.1"/>
    </source>
</evidence>
<dbReference type="RefSeq" id="WP_224454587.1">
    <property type="nucleotide sequence ID" value="NZ_BAAAGG010000022.1"/>
</dbReference>
<comment type="caution">
    <text evidence="1">The sequence shown here is derived from an EMBL/GenBank/DDBJ whole genome shotgun (WGS) entry which is preliminary data.</text>
</comment>
<dbReference type="Gene3D" id="3.30.300.20">
    <property type="match status" value="1"/>
</dbReference>
<dbReference type="InterPro" id="IPR052707">
    <property type="entry name" value="OsmC_Ohr_Peroxiredoxin"/>
</dbReference>
<dbReference type="EMBL" id="BAAAGG010000022">
    <property type="protein sequence ID" value="GAA0763049.1"/>
    <property type="molecule type" value="Genomic_DNA"/>
</dbReference>
<reference evidence="2" key="1">
    <citation type="journal article" date="2019" name="Int. J. Syst. Evol. Microbiol.">
        <title>The Global Catalogue of Microorganisms (GCM) 10K type strain sequencing project: providing services to taxonomists for standard genome sequencing and annotation.</title>
        <authorList>
            <consortium name="The Broad Institute Genomics Platform"/>
            <consortium name="The Broad Institute Genome Sequencing Center for Infectious Disease"/>
            <person name="Wu L."/>
            <person name="Ma J."/>
        </authorList>
    </citation>
    <scope>NUCLEOTIDE SEQUENCE [LARGE SCALE GENOMIC DNA]</scope>
    <source>
        <strain evidence="2">JCM 16231</strain>
    </source>
</reference>
<dbReference type="InterPro" id="IPR036102">
    <property type="entry name" value="OsmC/Ohrsf"/>
</dbReference>
<organism evidence="1 2">
    <name type="scientific">Psychroflexus lacisalsi</name>
    <dbReference type="NCBI Taxonomy" id="503928"/>
    <lineage>
        <taxon>Bacteria</taxon>
        <taxon>Pseudomonadati</taxon>
        <taxon>Bacteroidota</taxon>
        <taxon>Flavobacteriia</taxon>
        <taxon>Flavobacteriales</taxon>
        <taxon>Flavobacteriaceae</taxon>
        <taxon>Psychroflexus</taxon>
    </lineage>
</organism>
<proteinExistence type="predicted"/>
<protein>
    <recommendedName>
        <fullName evidence="3">Osmotically inducible protein OsmC</fullName>
    </recommendedName>
</protein>
<dbReference type="InterPro" id="IPR003718">
    <property type="entry name" value="OsmC/Ohr_fam"/>
</dbReference>
<gene>
    <name evidence="1" type="ORF">GCM10009433_24010</name>
</gene>
<evidence type="ECO:0000313" key="2">
    <source>
        <dbReference type="Proteomes" id="UP001500185"/>
    </source>
</evidence>
<dbReference type="SUPFAM" id="SSF82784">
    <property type="entry name" value="OsmC-like"/>
    <property type="match status" value="1"/>
</dbReference>
<keyword evidence="2" id="KW-1185">Reference proteome</keyword>
<name>A0ABP3VLK2_9FLAO</name>
<dbReference type="PANTHER" id="PTHR42830">
    <property type="entry name" value="OSMOTICALLY INDUCIBLE FAMILY PROTEIN"/>
    <property type="match status" value="1"/>
</dbReference>